<keyword evidence="1" id="KW-0802">TPR repeat</keyword>
<dbReference type="PROSITE" id="PS50005">
    <property type="entry name" value="TPR"/>
    <property type="match status" value="2"/>
</dbReference>
<dbReference type="Gene3D" id="1.25.40.10">
    <property type="entry name" value="Tetratricopeptide repeat domain"/>
    <property type="match status" value="1"/>
</dbReference>
<dbReference type="EMBL" id="NSJF01000005">
    <property type="protein sequence ID" value="PAT34051.1"/>
    <property type="molecule type" value="Genomic_DNA"/>
</dbReference>
<dbReference type="AlphaFoldDB" id="A0A2A2A8F7"/>
<dbReference type="RefSeq" id="WP_095550230.1">
    <property type="nucleotide sequence ID" value="NZ_NSJF01000005.1"/>
</dbReference>
<name>A0A2A2A8F7_9BURK</name>
<dbReference type="InterPro" id="IPR011990">
    <property type="entry name" value="TPR-like_helical_dom_sf"/>
</dbReference>
<feature type="repeat" description="TPR" evidence="1">
    <location>
        <begin position="80"/>
        <end position="113"/>
    </location>
</feature>
<dbReference type="SMART" id="SM00028">
    <property type="entry name" value="TPR"/>
    <property type="match status" value="3"/>
</dbReference>
<dbReference type="Proteomes" id="UP000217999">
    <property type="component" value="Unassembled WGS sequence"/>
</dbReference>
<evidence type="ECO:0000313" key="2">
    <source>
        <dbReference type="EMBL" id="PAT34051.1"/>
    </source>
</evidence>
<dbReference type="Pfam" id="PF13432">
    <property type="entry name" value="TPR_16"/>
    <property type="match status" value="2"/>
</dbReference>
<sequence>MDEVGYNKEMDLIYRMIGDGKYALAVKSMMLEEGFGLKGVYRFDANHSWYVLGSIFLKSGDHALAIKAFKRSLKSWPGDVDALMAVGNVYGEMGRCKMAERFFRKGLLIRPENSGLRFNLANALFDQGKLDLARKEYELIAKKGEGLSDKAKKMMSVITQKIGKGAHHRP</sequence>
<feature type="repeat" description="TPR" evidence="1">
    <location>
        <begin position="46"/>
        <end position="79"/>
    </location>
</feature>
<proteinExistence type="predicted"/>
<reference evidence="2 3" key="1">
    <citation type="submission" date="2017-08" db="EMBL/GenBank/DDBJ databases">
        <title>WGS of Clinical strains of the CDC Group NO-1 linked to zoonotic infections in humans.</title>
        <authorList>
            <person name="Bernier A.-M."/>
            <person name="Bernard K."/>
        </authorList>
    </citation>
    <scope>NUCLEOTIDE SEQUENCE [LARGE SCALE GENOMIC DNA]</scope>
    <source>
        <strain evidence="2 3">NML03-0146</strain>
    </source>
</reference>
<protein>
    <submittedName>
        <fullName evidence="2">Uncharacterized protein</fullName>
    </submittedName>
</protein>
<gene>
    <name evidence="2" type="ORF">CK620_10370</name>
</gene>
<organism evidence="2 3">
    <name type="scientific">Vandammella animalimorsus</name>
    <dbReference type="NCBI Taxonomy" id="2029117"/>
    <lineage>
        <taxon>Bacteria</taxon>
        <taxon>Pseudomonadati</taxon>
        <taxon>Pseudomonadota</taxon>
        <taxon>Betaproteobacteria</taxon>
        <taxon>Burkholderiales</taxon>
        <taxon>Comamonadaceae</taxon>
        <taxon>Vandammella</taxon>
    </lineage>
</organism>
<evidence type="ECO:0000313" key="3">
    <source>
        <dbReference type="Proteomes" id="UP000217999"/>
    </source>
</evidence>
<accession>A0A2A2A8F7</accession>
<dbReference type="InterPro" id="IPR019734">
    <property type="entry name" value="TPR_rpt"/>
</dbReference>
<dbReference type="SUPFAM" id="SSF48452">
    <property type="entry name" value="TPR-like"/>
    <property type="match status" value="1"/>
</dbReference>
<comment type="caution">
    <text evidence="2">The sequence shown here is derived from an EMBL/GenBank/DDBJ whole genome shotgun (WGS) entry which is preliminary data.</text>
</comment>
<evidence type="ECO:0000256" key="1">
    <source>
        <dbReference type="PROSITE-ProRule" id="PRU00339"/>
    </source>
</evidence>